<gene>
    <name evidence="1" type="ORF">STAS_01868</name>
</gene>
<sequence length="194" mass="21472">MNNQIKSIQTNKIHLIPRGPHLLLHIHNLMTTVLPWARAAADILHPGHNLHHVRPQLHHILLHTLITKQLHVKNLSRPLLTHHRLHPPRQIQPFLSLTRQQLQQQHTEAVHVSTLAHFARVRHLWGPVARHPVGECCWARELGQPEVGDTGLVGFCEENVGGLDVAVGDCGPARVDVGHATGGPKGDGCSGFPI</sequence>
<accession>A0A5A7P0F0</accession>
<dbReference type="Proteomes" id="UP000325081">
    <property type="component" value="Unassembled WGS sequence"/>
</dbReference>
<evidence type="ECO:0000313" key="2">
    <source>
        <dbReference type="Proteomes" id="UP000325081"/>
    </source>
</evidence>
<dbReference type="AlphaFoldDB" id="A0A5A7P0F0"/>
<organism evidence="1 2">
    <name type="scientific">Striga asiatica</name>
    <name type="common">Asiatic witchweed</name>
    <name type="synonym">Buchnera asiatica</name>
    <dbReference type="NCBI Taxonomy" id="4170"/>
    <lineage>
        <taxon>Eukaryota</taxon>
        <taxon>Viridiplantae</taxon>
        <taxon>Streptophyta</taxon>
        <taxon>Embryophyta</taxon>
        <taxon>Tracheophyta</taxon>
        <taxon>Spermatophyta</taxon>
        <taxon>Magnoliopsida</taxon>
        <taxon>eudicotyledons</taxon>
        <taxon>Gunneridae</taxon>
        <taxon>Pentapetalae</taxon>
        <taxon>asterids</taxon>
        <taxon>lamiids</taxon>
        <taxon>Lamiales</taxon>
        <taxon>Orobanchaceae</taxon>
        <taxon>Buchnereae</taxon>
        <taxon>Striga</taxon>
    </lineage>
</organism>
<name>A0A5A7P0F0_STRAF</name>
<keyword evidence="2" id="KW-1185">Reference proteome</keyword>
<comment type="caution">
    <text evidence="1">The sequence shown here is derived from an EMBL/GenBank/DDBJ whole genome shotgun (WGS) entry which is preliminary data.</text>
</comment>
<reference evidence="2" key="1">
    <citation type="journal article" date="2019" name="Curr. Biol.">
        <title>Genome Sequence of Striga asiatica Provides Insight into the Evolution of Plant Parasitism.</title>
        <authorList>
            <person name="Yoshida S."/>
            <person name="Kim S."/>
            <person name="Wafula E.K."/>
            <person name="Tanskanen J."/>
            <person name="Kim Y.M."/>
            <person name="Honaas L."/>
            <person name="Yang Z."/>
            <person name="Spallek T."/>
            <person name="Conn C.E."/>
            <person name="Ichihashi Y."/>
            <person name="Cheong K."/>
            <person name="Cui S."/>
            <person name="Der J.P."/>
            <person name="Gundlach H."/>
            <person name="Jiao Y."/>
            <person name="Hori C."/>
            <person name="Ishida J.K."/>
            <person name="Kasahara H."/>
            <person name="Kiba T."/>
            <person name="Kim M.S."/>
            <person name="Koo N."/>
            <person name="Laohavisit A."/>
            <person name="Lee Y.H."/>
            <person name="Lumba S."/>
            <person name="McCourt P."/>
            <person name="Mortimer J.C."/>
            <person name="Mutuku J.M."/>
            <person name="Nomura T."/>
            <person name="Sasaki-Sekimoto Y."/>
            <person name="Seto Y."/>
            <person name="Wang Y."/>
            <person name="Wakatake T."/>
            <person name="Sakakibara H."/>
            <person name="Demura T."/>
            <person name="Yamaguchi S."/>
            <person name="Yoneyama K."/>
            <person name="Manabe R.I."/>
            <person name="Nelson D.C."/>
            <person name="Schulman A.H."/>
            <person name="Timko M.P."/>
            <person name="dePamphilis C.W."/>
            <person name="Choi D."/>
            <person name="Shirasu K."/>
        </authorList>
    </citation>
    <scope>NUCLEOTIDE SEQUENCE [LARGE SCALE GENOMIC DNA]</scope>
    <source>
        <strain evidence="2">cv. UVA1</strain>
    </source>
</reference>
<protein>
    <submittedName>
        <fullName evidence="1">Na+/Pi-cotransporter</fullName>
    </submittedName>
</protein>
<proteinExistence type="predicted"/>
<evidence type="ECO:0000313" key="1">
    <source>
        <dbReference type="EMBL" id="GER26222.1"/>
    </source>
</evidence>
<dbReference type="EMBL" id="BKCP01000891">
    <property type="protein sequence ID" value="GER26222.1"/>
    <property type="molecule type" value="Genomic_DNA"/>
</dbReference>